<dbReference type="CDD" id="cd11073">
    <property type="entry name" value="CYP76-like"/>
    <property type="match status" value="1"/>
</dbReference>
<dbReference type="InterPro" id="IPR036396">
    <property type="entry name" value="Cyt_P450_sf"/>
</dbReference>
<evidence type="ECO:0000313" key="7">
    <source>
        <dbReference type="Proteomes" id="UP000231279"/>
    </source>
</evidence>
<dbReference type="GO" id="GO:0016020">
    <property type="term" value="C:membrane"/>
    <property type="evidence" value="ECO:0007669"/>
    <property type="project" value="UniProtKB-SubCell"/>
</dbReference>
<dbReference type="EMBL" id="NKXS01004973">
    <property type="protein sequence ID" value="PIN04898.1"/>
    <property type="molecule type" value="Genomic_DNA"/>
</dbReference>
<evidence type="ECO:0000256" key="4">
    <source>
        <dbReference type="RuleBase" id="RU000461"/>
    </source>
</evidence>
<dbReference type="PROSITE" id="PS00086">
    <property type="entry name" value="CYTOCHROME_P450"/>
    <property type="match status" value="1"/>
</dbReference>
<dbReference type="Gene3D" id="1.10.630.10">
    <property type="entry name" value="Cytochrome P450"/>
    <property type="match status" value="1"/>
</dbReference>
<evidence type="ECO:0000313" key="6">
    <source>
        <dbReference type="EMBL" id="PIN04898.1"/>
    </source>
</evidence>
<gene>
    <name evidence="6" type="ORF">CDL12_22565</name>
</gene>
<dbReference type="GO" id="GO:0020037">
    <property type="term" value="F:heme binding"/>
    <property type="evidence" value="ECO:0007669"/>
    <property type="project" value="InterPro"/>
</dbReference>
<keyword evidence="7" id="KW-1185">Reference proteome</keyword>
<keyword evidence="3 4" id="KW-0479">Metal-binding</keyword>
<dbReference type="Pfam" id="PF00067">
    <property type="entry name" value="p450"/>
    <property type="match status" value="1"/>
</dbReference>
<keyword evidence="5" id="KW-0472">Membrane</keyword>
<keyword evidence="2 4" id="KW-0560">Oxidoreductase</keyword>
<keyword evidence="5" id="KW-1133">Transmembrane helix</keyword>
<dbReference type="Proteomes" id="UP000231279">
    <property type="component" value="Unassembled WGS sequence"/>
</dbReference>
<evidence type="ECO:0000256" key="2">
    <source>
        <dbReference type="ARBA" id="ARBA00023002"/>
    </source>
</evidence>
<keyword evidence="3 4" id="KW-0349">Heme</keyword>
<comment type="caution">
    <text evidence="6">The sequence shown here is derived from an EMBL/GenBank/DDBJ whole genome shotgun (WGS) entry which is preliminary data.</text>
</comment>
<feature type="binding site" description="axial binding residue" evidence="3">
    <location>
        <position position="451"/>
    </location>
    <ligand>
        <name>heme</name>
        <dbReference type="ChEBI" id="CHEBI:30413"/>
    </ligand>
    <ligandPart>
        <name>Fe</name>
        <dbReference type="ChEBI" id="CHEBI:18248"/>
    </ligandPart>
</feature>
<sequence length="513" mass="57561">MYAQLVNTLSDDYRAQLVFLSAVALFSWFLLLLIKKSNNKNSPLPPGPKGLPLVGNLLSLDPELHTYFSNLAQIYGPIYTLKLGQKTGIVITSPALAKEVLKEQDTTFANRDVPIAGKEAAYGGSDIVWKPYGAEWRMLRKVCVREMLSNNTLDSVYVLRRTELRQMIKYLYGQAGSRVNVGEQMFLTVLNVITSMLWGGTVVGEERAVLGAEFKEVVGEMTALLGMPNLSDFFPGLQRFDFQGIQRKMKGLAKRFDRIFEGIIDQRLKINGEVGSGKDFLQVLLKLKDDGDSKTPFTMTHVKALLMDMVVGGTDTTANMVEYALAEMMNKPEVLRKVQQELETIVGKDNIVEESHIQNLPYLYAVMKEVLRLHPALPLLVPHCPSTTSNVAGYTIPKGARVFVNVWAIHRDPSTWDNPLEFCPERFLDGKWDYSGNDFNYFPFGSGRRICAGTSMAERMFMYSLASLVHSFEWSLPAGEKMDLSEKFGIVLKKKMPLIAVPTPRLPCPSLYE</sequence>
<comment type="subcellular location">
    <subcellularLocation>
        <location evidence="1">Membrane</location>
        <topology evidence="1">Single-pass membrane protein</topology>
    </subcellularLocation>
</comment>
<dbReference type="InterPro" id="IPR017972">
    <property type="entry name" value="Cyt_P450_CS"/>
</dbReference>
<evidence type="ECO:0000256" key="1">
    <source>
        <dbReference type="ARBA" id="ARBA00004167"/>
    </source>
</evidence>
<dbReference type="InterPro" id="IPR001128">
    <property type="entry name" value="Cyt_P450"/>
</dbReference>
<dbReference type="InterPro" id="IPR002401">
    <property type="entry name" value="Cyt_P450_E_grp-I"/>
</dbReference>
<dbReference type="PANTHER" id="PTHR47951">
    <property type="entry name" value="OS08G0547900 PROTEIN"/>
    <property type="match status" value="1"/>
</dbReference>
<proteinExistence type="inferred from homology"/>
<keyword evidence="3 4" id="KW-0408">Iron</keyword>
<dbReference type="PRINTS" id="PR00463">
    <property type="entry name" value="EP450I"/>
</dbReference>
<dbReference type="GO" id="GO:0016705">
    <property type="term" value="F:oxidoreductase activity, acting on paired donors, with incorporation or reduction of molecular oxygen"/>
    <property type="evidence" value="ECO:0007669"/>
    <property type="project" value="InterPro"/>
</dbReference>
<evidence type="ECO:0000256" key="5">
    <source>
        <dbReference type="SAM" id="Phobius"/>
    </source>
</evidence>
<reference evidence="7" key="1">
    <citation type="journal article" date="2018" name="Gigascience">
        <title>Genome assembly of the Pink Ipe (Handroanthus impetiginosus, Bignoniaceae), a highly valued, ecologically keystone Neotropical timber forest tree.</title>
        <authorList>
            <person name="Silva-Junior O.B."/>
            <person name="Grattapaglia D."/>
            <person name="Novaes E."/>
            <person name="Collevatti R.G."/>
        </authorList>
    </citation>
    <scope>NUCLEOTIDE SEQUENCE [LARGE SCALE GENOMIC DNA]</scope>
    <source>
        <strain evidence="7">cv. UFG-1</strain>
    </source>
</reference>
<comment type="similarity">
    <text evidence="4">Belongs to the cytochrome P450 family.</text>
</comment>
<keyword evidence="4" id="KW-0503">Monooxygenase</keyword>
<dbReference type="PANTHER" id="PTHR47951:SF3">
    <property type="entry name" value="CYTOCHROME P450, FAMILY 706, SUBFAMILY A, POLYPEPTIDE 4"/>
    <property type="match status" value="1"/>
</dbReference>
<dbReference type="SUPFAM" id="SSF48264">
    <property type="entry name" value="Cytochrome P450"/>
    <property type="match status" value="1"/>
</dbReference>
<dbReference type="OrthoDB" id="2789670at2759"/>
<dbReference type="GO" id="GO:0004497">
    <property type="term" value="F:monooxygenase activity"/>
    <property type="evidence" value="ECO:0007669"/>
    <property type="project" value="UniProtKB-KW"/>
</dbReference>
<dbReference type="FunFam" id="1.10.630.10:FF:000067">
    <property type="entry name" value="Cytochrome P450 - like protein"/>
    <property type="match status" value="1"/>
</dbReference>
<comment type="cofactor">
    <cofactor evidence="3">
        <name>heme</name>
        <dbReference type="ChEBI" id="CHEBI:30413"/>
    </cofactor>
</comment>
<dbReference type="PRINTS" id="PR00385">
    <property type="entry name" value="P450"/>
</dbReference>
<accession>A0A2G9GHZ4</accession>
<keyword evidence="5" id="KW-0812">Transmembrane</keyword>
<dbReference type="GO" id="GO:0005506">
    <property type="term" value="F:iron ion binding"/>
    <property type="evidence" value="ECO:0007669"/>
    <property type="project" value="InterPro"/>
</dbReference>
<dbReference type="AlphaFoldDB" id="A0A2G9GHZ4"/>
<organism evidence="6 7">
    <name type="scientific">Handroanthus impetiginosus</name>
    <dbReference type="NCBI Taxonomy" id="429701"/>
    <lineage>
        <taxon>Eukaryota</taxon>
        <taxon>Viridiplantae</taxon>
        <taxon>Streptophyta</taxon>
        <taxon>Embryophyta</taxon>
        <taxon>Tracheophyta</taxon>
        <taxon>Spermatophyta</taxon>
        <taxon>Magnoliopsida</taxon>
        <taxon>eudicotyledons</taxon>
        <taxon>Gunneridae</taxon>
        <taxon>Pentapetalae</taxon>
        <taxon>asterids</taxon>
        <taxon>lamiids</taxon>
        <taxon>Lamiales</taxon>
        <taxon>Bignoniaceae</taxon>
        <taxon>Crescentiina</taxon>
        <taxon>Tabebuia alliance</taxon>
        <taxon>Handroanthus</taxon>
    </lineage>
</organism>
<dbReference type="STRING" id="429701.A0A2G9GHZ4"/>
<feature type="transmembrane region" description="Helical" evidence="5">
    <location>
        <begin position="15"/>
        <end position="34"/>
    </location>
</feature>
<evidence type="ECO:0000256" key="3">
    <source>
        <dbReference type="PIRSR" id="PIRSR602401-1"/>
    </source>
</evidence>
<name>A0A2G9GHZ4_9LAMI</name>
<protein>
    <submittedName>
        <fullName evidence="6">Cytochrome P450 CYP2 subfamily</fullName>
    </submittedName>
</protein>